<feature type="region of interest" description="Disordered" evidence="1">
    <location>
        <begin position="636"/>
        <end position="685"/>
    </location>
</feature>
<protein>
    <recommendedName>
        <fullName evidence="4">C2H2-type domain-containing protein</fullName>
    </recommendedName>
</protein>
<dbReference type="Proteomes" id="UP001321760">
    <property type="component" value="Unassembled WGS sequence"/>
</dbReference>
<dbReference type="PANTHER" id="PTHR38166:SF1">
    <property type="entry name" value="C2H2-TYPE DOMAIN-CONTAINING PROTEIN"/>
    <property type="match status" value="1"/>
</dbReference>
<feature type="compositionally biased region" description="Gly residues" evidence="1">
    <location>
        <begin position="368"/>
        <end position="384"/>
    </location>
</feature>
<evidence type="ECO:0008006" key="4">
    <source>
        <dbReference type="Google" id="ProtNLM"/>
    </source>
</evidence>
<evidence type="ECO:0000256" key="1">
    <source>
        <dbReference type="SAM" id="MobiDB-lite"/>
    </source>
</evidence>
<feature type="compositionally biased region" description="Basic and acidic residues" evidence="1">
    <location>
        <begin position="420"/>
        <end position="429"/>
    </location>
</feature>
<feature type="region of interest" description="Disordered" evidence="1">
    <location>
        <begin position="131"/>
        <end position="266"/>
    </location>
</feature>
<feature type="region of interest" description="Disordered" evidence="1">
    <location>
        <begin position="841"/>
        <end position="863"/>
    </location>
</feature>
<gene>
    <name evidence="2" type="ORF">QBC34DRAFT_389680</name>
</gene>
<feature type="compositionally biased region" description="Gly residues" evidence="1">
    <location>
        <begin position="408"/>
        <end position="417"/>
    </location>
</feature>
<feature type="compositionally biased region" description="Polar residues" evidence="1">
    <location>
        <begin position="663"/>
        <end position="685"/>
    </location>
</feature>
<proteinExistence type="predicted"/>
<name>A0AAV9H499_9PEZI</name>
<feature type="region of interest" description="Disordered" evidence="1">
    <location>
        <begin position="359"/>
        <end position="434"/>
    </location>
</feature>
<dbReference type="EMBL" id="MU865914">
    <property type="protein sequence ID" value="KAK4455273.1"/>
    <property type="molecule type" value="Genomic_DNA"/>
</dbReference>
<reference evidence="2" key="2">
    <citation type="submission" date="2023-05" db="EMBL/GenBank/DDBJ databases">
        <authorList>
            <consortium name="Lawrence Berkeley National Laboratory"/>
            <person name="Steindorff A."/>
            <person name="Hensen N."/>
            <person name="Bonometti L."/>
            <person name="Westerberg I."/>
            <person name="Brannstrom I.O."/>
            <person name="Guillou S."/>
            <person name="Cros-Aarteil S."/>
            <person name="Calhoun S."/>
            <person name="Haridas S."/>
            <person name="Kuo A."/>
            <person name="Mondo S."/>
            <person name="Pangilinan J."/>
            <person name="Riley R."/>
            <person name="Labutti K."/>
            <person name="Andreopoulos B."/>
            <person name="Lipzen A."/>
            <person name="Chen C."/>
            <person name="Yanf M."/>
            <person name="Daum C."/>
            <person name="Ng V."/>
            <person name="Clum A."/>
            <person name="Ohm R."/>
            <person name="Martin F."/>
            <person name="Silar P."/>
            <person name="Natvig D."/>
            <person name="Lalanne C."/>
            <person name="Gautier V."/>
            <person name="Ament-Velasquez S.L."/>
            <person name="Kruys A."/>
            <person name="Hutchinson M.I."/>
            <person name="Powell A.J."/>
            <person name="Barry K."/>
            <person name="Miller A.N."/>
            <person name="Grigoriev I.V."/>
            <person name="Debuchy R."/>
            <person name="Gladieux P."/>
            <person name="Thoren M.H."/>
            <person name="Johannesson H."/>
        </authorList>
    </citation>
    <scope>NUCLEOTIDE SEQUENCE</scope>
    <source>
        <strain evidence="2">PSN243</strain>
    </source>
</reference>
<keyword evidence="3" id="KW-1185">Reference proteome</keyword>
<evidence type="ECO:0000313" key="2">
    <source>
        <dbReference type="EMBL" id="KAK4455273.1"/>
    </source>
</evidence>
<reference evidence="2" key="1">
    <citation type="journal article" date="2023" name="Mol. Phylogenet. Evol.">
        <title>Genome-scale phylogeny and comparative genomics of the fungal order Sordariales.</title>
        <authorList>
            <person name="Hensen N."/>
            <person name="Bonometti L."/>
            <person name="Westerberg I."/>
            <person name="Brannstrom I.O."/>
            <person name="Guillou S."/>
            <person name="Cros-Aarteil S."/>
            <person name="Calhoun S."/>
            <person name="Haridas S."/>
            <person name="Kuo A."/>
            <person name="Mondo S."/>
            <person name="Pangilinan J."/>
            <person name="Riley R."/>
            <person name="LaButti K."/>
            <person name="Andreopoulos B."/>
            <person name="Lipzen A."/>
            <person name="Chen C."/>
            <person name="Yan M."/>
            <person name="Daum C."/>
            <person name="Ng V."/>
            <person name="Clum A."/>
            <person name="Steindorff A."/>
            <person name="Ohm R.A."/>
            <person name="Martin F."/>
            <person name="Silar P."/>
            <person name="Natvig D.O."/>
            <person name="Lalanne C."/>
            <person name="Gautier V."/>
            <person name="Ament-Velasquez S.L."/>
            <person name="Kruys A."/>
            <person name="Hutchinson M.I."/>
            <person name="Powell A.J."/>
            <person name="Barry K."/>
            <person name="Miller A.N."/>
            <person name="Grigoriev I.V."/>
            <person name="Debuchy R."/>
            <person name="Gladieux P."/>
            <person name="Hiltunen Thoren M."/>
            <person name="Johannesson H."/>
        </authorList>
    </citation>
    <scope>NUCLEOTIDE SEQUENCE</scope>
    <source>
        <strain evidence="2">PSN243</strain>
    </source>
</reference>
<feature type="compositionally biased region" description="Acidic residues" evidence="1">
    <location>
        <begin position="394"/>
        <end position="406"/>
    </location>
</feature>
<feature type="region of interest" description="Disordered" evidence="1">
    <location>
        <begin position="1"/>
        <end position="66"/>
    </location>
</feature>
<evidence type="ECO:0000313" key="3">
    <source>
        <dbReference type="Proteomes" id="UP001321760"/>
    </source>
</evidence>
<feature type="compositionally biased region" description="Polar residues" evidence="1">
    <location>
        <begin position="136"/>
        <end position="146"/>
    </location>
</feature>
<sequence>MDDPQGPASAIKTGQEAVGMQTAPTTTTPALGGNPKPLDLESSSPTPEALSDKASPAVPIPIPAASMNQKSVEIDMDAAPEQGVERQDTLDSLQSFQSNFRNRRTNTTWSVMSANTDITEVTEPDYATVRDEVNDQHASATRSFSSPCRVDSFPSRPPTRTTSFNNLDDEAIGPARNSPPSDIRPLHPEVLRLREMSTPQRGSNRHGRGNAPPISLPIRQKPEGSGTAPRSGLGREDTVTGPSNPHSIPEVDEEDEEVPLTAVDTRRHSDVAEWAQSDPDDWAMDASQRPDENLIQDVCDRTLKQVFGVELHDLVDTGAAPEAFRAVSYCLDELSRIISGSNLASFGISVNEYGRGGGDQGHAPILPAGGGAGHNGHGGYGNGGRRANKRGASDEGDSPENNESNDGDGLGGNGNGGKRAKTENPEDQRLSCPFRKRNPVKFNVRDHQNCAVQSFPDVSQLKRHVKFFHKQKAVSPFDCPRCKRNMGAKEALHIHLAAPNDSICTFQETPLSQNPEDGINHKIEDQLNGRRANSKVDTWEILWQTLFPDDPQEAIPDPTFVPPIELDEVHADFRTVYSQDELRRRISEEELSASESDQDVQEHIERVVSICQSYIEGVFSACREEKIGNLTCQARRKRVQKKGRGQKDPSRLDIPTTGAAQMGFTNANDDPGSASSIDTPRSNHSTPWATYGTQPGLSTAHVSPALGSLTNGFTGFDISGMDVSGANNQTAMTQPDLSYGFLSQPQPNHQRAPSEDSGVGFERTIAFGNNGMQRQAFARSQMPFQNPNYAPQMMQTNGRVQGHAQFGVPTPMPIQTSMPLTMSGASPTGIDSTLLPFSSPLDQNGYGYPPDGGLGNMNSRNHM</sequence>
<comment type="caution">
    <text evidence="2">The sequence shown here is derived from an EMBL/GenBank/DDBJ whole genome shotgun (WGS) entry which is preliminary data.</text>
</comment>
<accession>A0AAV9H499</accession>
<organism evidence="2 3">
    <name type="scientific">Podospora aff. communis PSN243</name>
    <dbReference type="NCBI Taxonomy" id="3040156"/>
    <lineage>
        <taxon>Eukaryota</taxon>
        <taxon>Fungi</taxon>
        <taxon>Dikarya</taxon>
        <taxon>Ascomycota</taxon>
        <taxon>Pezizomycotina</taxon>
        <taxon>Sordariomycetes</taxon>
        <taxon>Sordariomycetidae</taxon>
        <taxon>Sordariales</taxon>
        <taxon>Podosporaceae</taxon>
        <taxon>Podospora</taxon>
    </lineage>
</organism>
<feature type="compositionally biased region" description="Basic and acidic residues" evidence="1">
    <location>
        <begin position="184"/>
        <end position="195"/>
    </location>
</feature>
<dbReference type="PANTHER" id="PTHR38166">
    <property type="entry name" value="C2H2-TYPE DOMAIN-CONTAINING PROTEIN-RELATED"/>
    <property type="match status" value="1"/>
</dbReference>
<dbReference type="AlphaFoldDB" id="A0AAV9H499"/>